<keyword evidence="2" id="KW-1133">Transmembrane helix</keyword>
<dbReference type="OrthoDB" id="9768004at2"/>
<dbReference type="SUPFAM" id="SSF56436">
    <property type="entry name" value="C-type lectin-like"/>
    <property type="match status" value="1"/>
</dbReference>
<evidence type="ECO:0000259" key="3">
    <source>
        <dbReference type="Pfam" id="PF03781"/>
    </source>
</evidence>
<name>A0A556MYK7_9FLAO</name>
<dbReference type="Gene3D" id="3.90.1580.10">
    <property type="entry name" value="paralog of FGE (formylglycine-generating enzyme)"/>
    <property type="match status" value="1"/>
</dbReference>
<feature type="transmembrane region" description="Helical" evidence="2">
    <location>
        <begin position="52"/>
        <end position="70"/>
    </location>
</feature>
<dbReference type="GO" id="GO:0120147">
    <property type="term" value="F:formylglycine-generating oxidase activity"/>
    <property type="evidence" value="ECO:0007669"/>
    <property type="project" value="TreeGrafter"/>
</dbReference>
<dbReference type="AlphaFoldDB" id="A0A556MYK7"/>
<accession>A0A556MYK7</accession>
<reference evidence="4 5" key="1">
    <citation type="submission" date="2019-07" db="EMBL/GenBank/DDBJ databases">
        <authorList>
            <person name="Huq M.A."/>
        </authorList>
    </citation>
    <scope>NUCLEOTIDE SEQUENCE [LARGE SCALE GENOMIC DNA]</scope>
    <source>
        <strain evidence="4 5">MAH-3</strain>
    </source>
</reference>
<evidence type="ECO:0000256" key="2">
    <source>
        <dbReference type="SAM" id="Phobius"/>
    </source>
</evidence>
<dbReference type="PANTHER" id="PTHR23150:SF19">
    <property type="entry name" value="FORMYLGLYCINE-GENERATING ENZYME"/>
    <property type="match status" value="1"/>
</dbReference>
<dbReference type="PANTHER" id="PTHR23150">
    <property type="entry name" value="SULFATASE MODIFYING FACTOR 1, 2"/>
    <property type="match status" value="1"/>
</dbReference>
<keyword evidence="2" id="KW-0812">Transmembrane</keyword>
<comment type="caution">
    <text evidence="4">The sequence shown here is derived from an EMBL/GenBank/DDBJ whole genome shotgun (WGS) entry which is preliminary data.</text>
</comment>
<feature type="compositionally biased region" description="Low complexity" evidence="1">
    <location>
        <begin position="100"/>
        <end position="111"/>
    </location>
</feature>
<feature type="domain" description="Sulfatase-modifying factor enzyme-like" evidence="3">
    <location>
        <begin position="206"/>
        <end position="444"/>
    </location>
</feature>
<dbReference type="EMBL" id="VLPL01000004">
    <property type="protein sequence ID" value="TSJ44869.1"/>
    <property type="molecule type" value="Genomic_DNA"/>
</dbReference>
<feature type="region of interest" description="Disordered" evidence="1">
    <location>
        <begin position="79"/>
        <end position="111"/>
    </location>
</feature>
<evidence type="ECO:0000313" key="5">
    <source>
        <dbReference type="Proteomes" id="UP000316008"/>
    </source>
</evidence>
<dbReference type="RefSeq" id="WP_144332982.1">
    <property type="nucleotide sequence ID" value="NZ_VLPL01000004.1"/>
</dbReference>
<dbReference type="InterPro" id="IPR005532">
    <property type="entry name" value="SUMF_dom"/>
</dbReference>
<sequence length="453" mass="51904">MDKQQQLDQLFASAKHDPVIQSFEQTRDRFLSSVNHTKVNKSKTPQVITKKWILMLTTVSIISLSLFLFLHKGELNKAPQPTKKTRVDRTITQKKTIPDQPTSKTKTQQPTHQVPTIFLATMQETATEIPFTPEKNTIQGRNGDPNNLRTTSVRPMDEIPYQFPKLTEEEIAITKKKKKAMLKALVKHDKDSYVYIPSGTFDYNGKQVSVQAFYIGIGEVTNFEYRTFLFDLLIQDRKDEFLKAKPDQSAWSKEFKNGSNTYMEYYFSHKAYNDFPVVNVSREGAELYCKWLSQEVRKYVGDEKEAQYNDIRLPLRVEWVKAASNEGKQLPYPWNGQYRRNSDGMYQANFTHDIVKDQVDTTGFSKINYDNSDLTAPSKSFWPNALGLYNMAGNVAEMVYEDQNKTESGTAGGSWRSDGDEIKIYAPDPYKGVTEGKPTIGFRVVSTYLAVPK</sequence>
<evidence type="ECO:0000313" key="4">
    <source>
        <dbReference type="EMBL" id="TSJ44869.1"/>
    </source>
</evidence>
<dbReference type="InterPro" id="IPR042095">
    <property type="entry name" value="SUMF_sf"/>
</dbReference>
<proteinExistence type="predicted"/>
<dbReference type="InterPro" id="IPR016187">
    <property type="entry name" value="CTDL_fold"/>
</dbReference>
<gene>
    <name evidence="4" type="ORF">FO442_09735</name>
</gene>
<keyword evidence="5" id="KW-1185">Reference proteome</keyword>
<dbReference type="Proteomes" id="UP000316008">
    <property type="component" value="Unassembled WGS sequence"/>
</dbReference>
<organism evidence="4 5">
    <name type="scientific">Fluviicola chungangensis</name>
    <dbReference type="NCBI Taxonomy" id="2597671"/>
    <lineage>
        <taxon>Bacteria</taxon>
        <taxon>Pseudomonadati</taxon>
        <taxon>Bacteroidota</taxon>
        <taxon>Flavobacteriia</taxon>
        <taxon>Flavobacteriales</taxon>
        <taxon>Crocinitomicaceae</taxon>
        <taxon>Fluviicola</taxon>
    </lineage>
</organism>
<protein>
    <submittedName>
        <fullName evidence="4">SUMF1/EgtB/PvdOfamily nonheme iron enzyme</fullName>
    </submittedName>
</protein>
<dbReference type="Pfam" id="PF03781">
    <property type="entry name" value="FGE-sulfatase"/>
    <property type="match status" value="1"/>
</dbReference>
<keyword evidence="2" id="KW-0472">Membrane</keyword>
<dbReference type="InterPro" id="IPR051043">
    <property type="entry name" value="Sulfatase_Mod_Factor_Kinase"/>
</dbReference>
<evidence type="ECO:0000256" key="1">
    <source>
        <dbReference type="SAM" id="MobiDB-lite"/>
    </source>
</evidence>